<feature type="coiled-coil region" evidence="1">
    <location>
        <begin position="78"/>
        <end position="109"/>
    </location>
</feature>
<dbReference type="KEGG" id="bbae:FRD01_06700"/>
<protein>
    <submittedName>
        <fullName evidence="2">Uncharacterized protein</fullName>
    </submittedName>
</protein>
<accession>A0A5B8XN27</accession>
<keyword evidence="1" id="KW-0175">Coiled coil</keyword>
<proteinExistence type="predicted"/>
<name>A0A5B8XN27_9DELT</name>
<evidence type="ECO:0000313" key="3">
    <source>
        <dbReference type="Proteomes" id="UP000321595"/>
    </source>
</evidence>
<dbReference type="RefSeq" id="WP_146958620.1">
    <property type="nucleotide sequence ID" value="NZ_CP042467.1"/>
</dbReference>
<dbReference type="EMBL" id="CP042467">
    <property type="protein sequence ID" value="QED26935.1"/>
    <property type="molecule type" value="Genomic_DNA"/>
</dbReference>
<reference evidence="2 3" key="1">
    <citation type="submission" date="2019-08" db="EMBL/GenBank/DDBJ databases">
        <authorList>
            <person name="Liang Q."/>
        </authorList>
    </citation>
    <scope>NUCLEOTIDE SEQUENCE [LARGE SCALE GENOMIC DNA]</scope>
    <source>
        <strain evidence="2 3">V1718</strain>
    </source>
</reference>
<dbReference type="Proteomes" id="UP000321595">
    <property type="component" value="Chromosome"/>
</dbReference>
<organism evidence="2 3">
    <name type="scientific">Microvenator marinus</name>
    <dbReference type="NCBI Taxonomy" id="2600177"/>
    <lineage>
        <taxon>Bacteria</taxon>
        <taxon>Deltaproteobacteria</taxon>
        <taxon>Bradymonadales</taxon>
        <taxon>Microvenatoraceae</taxon>
        <taxon>Microvenator</taxon>
    </lineage>
</organism>
<sequence>MSLIEHTVEDDATFFSVEVTYEDLELAEVDFNAEEDEPLRVVFGIERLKKGWQETLFVEVERDQDWLTCSAKFRGAEVVEILQELEDANEEYEGLMMALEEMQETLEDSDDY</sequence>
<dbReference type="AlphaFoldDB" id="A0A5B8XN27"/>
<evidence type="ECO:0000256" key="1">
    <source>
        <dbReference type="SAM" id="Coils"/>
    </source>
</evidence>
<gene>
    <name evidence="2" type="ORF">FRD01_06700</name>
</gene>
<evidence type="ECO:0000313" key="2">
    <source>
        <dbReference type="EMBL" id="QED26935.1"/>
    </source>
</evidence>
<keyword evidence="3" id="KW-1185">Reference proteome</keyword>